<feature type="signal peptide" evidence="2">
    <location>
        <begin position="1"/>
        <end position="31"/>
    </location>
</feature>
<dbReference type="AlphaFoldDB" id="A0A679JZ05"/>
<sequence>MPMRLHRFSTIVSALGLSALCAMPMTDTVSAQDAPLAKDATPAPAGRAWTDPPDRKAAPSPVAGREDGKQQDVRKADATARAGKAARNRRDAAARPRPATASRHASRKAPGHGIARRLVAAGRETIRPVAVRAPASRVARDGTWTVRAFQPNYDDTPGYRYGYLPEEGPAYRRRDDGGRDYQVARLREAREAGYLVVRSNDPRPMHGRPFEALRGPEDRGDPED</sequence>
<feature type="chain" id="PRO_5025559644" evidence="2">
    <location>
        <begin position="32"/>
        <end position="224"/>
    </location>
</feature>
<evidence type="ECO:0000313" key="3">
    <source>
        <dbReference type="EMBL" id="CAA2144809.1"/>
    </source>
</evidence>
<organism evidence="3">
    <name type="scientific">Methylobacterium bullatum</name>
    <dbReference type="NCBI Taxonomy" id="570505"/>
    <lineage>
        <taxon>Bacteria</taxon>
        <taxon>Pseudomonadati</taxon>
        <taxon>Pseudomonadota</taxon>
        <taxon>Alphaproteobacteria</taxon>
        <taxon>Hyphomicrobiales</taxon>
        <taxon>Methylobacteriaceae</taxon>
        <taxon>Methylobacterium</taxon>
    </lineage>
</organism>
<feature type="compositionally biased region" description="Basic and acidic residues" evidence="1">
    <location>
        <begin position="200"/>
        <end position="224"/>
    </location>
</feature>
<feature type="compositionally biased region" description="Basic and acidic residues" evidence="1">
    <location>
        <begin position="64"/>
        <end position="78"/>
    </location>
</feature>
<name>A0A679JZ05_9HYPH</name>
<dbReference type="EMBL" id="LR743511">
    <property type="protein sequence ID" value="CAA2144809.1"/>
    <property type="molecule type" value="Genomic_DNA"/>
</dbReference>
<keyword evidence="2" id="KW-0732">Signal</keyword>
<reference evidence="3" key="1">
    <citation type="submission" date="2019-12" db="EMBL/GenBank/DDBJ databases">
        <authorList>
            <person name="Cremers G."/>
        </authorList>
    </citation>
    <scope>NUCLEOTIDE SEQUENCE</scope>
    <source>
        <strain evidence="3">Mbul2</strain>
    </source>
</reference>
<feature type="region of interest" description="Disordered" evidence="1">
    <location>
        <begin position="34"/>
        <end position="113"/>
    </location>
</feature>
<evidence type="ECO:0000256" key="2">
    <source>
        <dbReference type="SAM" id="SignalP"/>
    </source>
</evidence>
<gene>
    <name evidence="3" type="ORF">MBLL_03930</name>
</gene>
<evidence type="ECO:0000256" key="1">
    <source>
        <dbReference type="SAM" id="MobiDB-lite"/>
    </source>
</evidence>
<dbReference type="RefSeq" id="WP_339163117.1">
    <property type="nucleotide sequence ID" value="NZ_LR743511.1"/>
</dbReference>
<accession>A0A679JZ05</accession>
<protein>
    <submittedName>
        <fullName evidence="3">Uncharacterized protein</fullName>
    </submittedName>
</protein>
<feature type="region of interest" description="Disordered" evidence="1">
    <location>
        <begin position="198"/>
        <end position="224"/>
    </location>
</feature>
<proteinExistence type="predicted"/>